<evidence type="ECO:0000256" key="3">
    <source>
        <dbReference type="ARBA" id="ARBA00008281"/>
    </source>
</evidence>
<keyword evidence="7 10" id="KW-0283">Flagellar rotation</keyword>
<comment type="similarity">
    <text evidence="3 10">Belongs to the FliL family.</text>
</comment>
<evidence type="ECO:0000313" key="12">
    <source>
        <dbReference type="Proteomes" id="UP000075374"/>
    </source>
</evidence>
<evidence type="ECO:0000256" key="4">
    <source>
        <dbReference type="ARBA" id="ARBA00022475"/>
    </source>
</evidence>
<dbReference type="PANTHER" id="PTHR35091">
    <property type="entry name" value="FLAGELLAR PROTEIN FLIL"/>
    <property type="match status" value="1"/>
</dbReference>
<reference evidence="11 12" key="1">
    <citation type="submission" date="2016-02" db="EMBL/GenBank/DDBJ databases">
        <title>Genome sequence of Clostridium colicanis DSM 13634.</title>
        <authorList>
            <person name="Poehlein A."/>
            <person name="Daniel R."/>
        </authorList>
    </citation>
    <scope>NUCLEOTIDE SEQUENCE [LARGE SCALE GENOMIC DNA]</scope>
    <source>
        <strain evidence="11 12">DSM 13634</strain>
    </source>
</reference>
<evidence type="ECO:0000256" key="8">
    <source>
        <dbReference type="ARBA" id="ARBA00022989"/>
    </source>
</evidence>
<sequence>MADGEKKTTSKGNVLKVAIIVLLSIILLGGGIFAGYYIAYKDKTTETYIKPVSTGITQKTFSLDEFLVNLKSDGTSRYLKTQIYVGYADVKENKELQAELENNKAILRDAVNTVLRSKKPEDFSEAGVEKMKEEIKNKINPLLTKGQILDVYFYEIIVQ</sequence>
<keyword evidence="11" id="KW-0969">Cilium</keyword>
<evidence type="ECO:0000256" key="7">
    <source>
        <dbReference type="ARBA" id="ARBA00022779"/>
    </source>
</evidence>
<accession>A0A151AQ88</accession>
<dbReference type="GO" id="GO:0009425">
    <property type="term" value="C:bacterial-type flagellum basal body"/>
    <property type="evidence" value="ECO:0007669"/>
    <property type="project" value="InterPro"/>
</dbReference>
<organism evidence="11 12">
    <name type="scientific">Clostridium colicanis DSM 13634</name>
    <dbReference type="NCBI Taxonomy" id="1121305"/>
    <lineage>
        <taxon>Bacteria</taxon>
        <taxon>Bacillati</taxon>
        <taxon>Bacillota</taxon>
        <taxon>Clostridia</taxon>
        <taxon>Eubacteriales</taxon>
        <taxon>Clostridiaceae</taxon>
        <taxon>Clostridium</taxon>
    </lineage>
</organism>
<dbReference type="RefSeq" id="WP_061857326.1">
    <property type="nucleotide sequence ID" value="NZ_LTBB01000002.1"/>
</dbReference>
<evidence type="ECO:0000313" key="11">
    <source>
        <dbReference type="EMBL" id="KYH29752.1"/>
    </source>
</evidence>
<comment type="subcellular location">
    <subcellularLocation>
        <location evidence="2">Cell membrane</location>
        <topology evidence="2">Single-pass membrane protein</topology>
    </subcellularLocation>
</comment>
<dbReference type="InterPro" id="IPR005503">
    <property type="entry name" value="FliL"/>
</dbReference>
<keyword evidence="12" id="KW-1185">Reference proteome</keyword>
<dbReference type="PATRIC" id="fig|1121305.3.peg.391"/>
<dbReference type="Proteomes" id="UP000075374">
    <property type="component" value="Unassembled WGS sequence"/>
</dbReference>
<dbReference type="GO" id="GO:0006935">
    <property type="term" value="P:chemotaxis"/>
    <property type="evidence" value="ECO:0007669"/>
    <property type="project" value="UniProtKB-KW"/>
</dbReference>
<keyword evidence="11" id="KW-0282">Flagellum</keyword>
<dbReference type="GO" id="GO:0071978">
    <property type="term" value="P:bacterial-type flagellum-dependent swarming motility"/>
    <property type="evidence" value="ECO:0007669"/>
    <property type="project" value="TreeGrafter"/>
</dbReference>
<dbReference type="Pfam" id="PF03748">
    <property type="entry name" value="FliL"/>
    <property type="match status" value="1"/>
</dbReference>
<keyword evidence="5 10" id="KW-0145">Chemotaxis</keyword>
<dbReference type="STRING" id="1121305.CLCOL_03900"/>
<name>A0A151AQ88_9CLOT</name>
<keyword evidence="4 10" id="KW-1003">Cell membrane</keyword>
<protein>
    <recommendedName>
        <fullName evidence="10">Flagellar protein FliL</fullName>
    </recommendedName>
</protein>
<dbReference type="PANTHER" id="PTHR35091:SF2">
    <property type="entry name" value="FLAGELLAR PROTEIN FLIL"/>
    <property type="match status" value="1"/>
</dbReference>
<comment type="caution">
    <text evidence="11">The sequence shown here is derived from an EMBL/GenBank/DDBJ whole genome shotgun (WGS) entry which is preliminary data.</text>
</comment>
<evidence type="ECO:0000256" key="5">
    <source>
        <dbReference type="ARBA" id="ARBA00022500"/>
    </source>
</evidence>
<evidence type="ECO:0000256" key="1">
    <source>
        <dbReference type="ARBA" id="ARBA00002254"/>
    </source>
</evidence>
<dbReference type="AlphaFoldDB" id="A0A151AQ88"/>
<gene>
    <name evidence="11" type="ORF">CLCOL_03900</name>
</gene>
<keyword evidence="8 10" id="KW-1133">Transmembrane helix</keyword>
<dbReference type="EMBL" id="LTBB01000002">
    <property type="protein sequence ID" value="KYH29752.1"/>
    <property type="molecule type" value="Genomic_DNA"/>
</dbReference>
<keyword evidence="9 10" id="KW-0472">Membrane</keyword>
<comment type="function">
    <text evidence="1 10">Controls the rotational direction of flagella during chemotaxis.</text>
</comment>
<evidence type="ECO:0000256" key="6">
    <source>
        <dbReference type="ARBA" id="ARBA00022692"/>
    </source>
</evidence>
<feature type="transmembrane region" description="Helical" evidence="10">
    <location>
        <begin position="17"/>
        <end position="40"/>
    </location>
</feature>
<keyword evidence="6 10" id="KW-0812">Transmembrane</keyword>
<keyword evidence="11" id="KW-0966">Cell projection</keyword>
<dbReference type="GO" id="GO:0005886">
    <property type="term" value="C:plasma membrane"/>
    <property type="evidence" value="ECO:0007669"/>
    <property type="project" value="UniProtKB-SubCell"/>
</dbReference>
<evidence type="ECO:0000256" key="2">
    <source>
        <dbReference type="ARBA" id="ARBA00004162"/>
    </source>
</evidence>
<evidence type="ECO:0000256" key="9">
    <source>
        <dbReference type="ARBA" id="ARBA00023136"/>
    </source>
</evidence>
<proteinExistence type="inferred from homology"/>
<evidence type="ECO:0000256" key="10">
    <source>
        <dbReference type="RuleBase" id="RU364125"/>
    </source>
</evidence>